<dbReference type="Proteomes" id="UP000094336">
    <property type="component" value="Unassembled WGS sequence"/>
</dbReference>
<evidence type="ECO:0000313" key="2">
    <source>
        <dbReference type="Proteomes" id="UP000094336"/>
    </source>
</evidence>
<protein>
    <submittedName>
        <fullName evidence="1">Uncharacterized protein</fullName>
    </submittedName>
</protein>
<reference evidence="2" key="1">
    <citation type="submission" date="2016-05" db="EMBL/GenBank/DDBJ databases">
        <title>Comparative genomics of biotechnologically important yeasts.</title>
        <authorList>
            <consortium name="DOE Joint Genome Institute"/>
            <person name="Riley R."/>
            <person name="Haridas S."/>
            <person name="Wolfe K.H."/>
            <person name="Lopes M.R."/>
            <person name="Hittinger C.T."/>
            <person name="Goker M."/>
            <person name="Salamov A."/>
            <person name="Wisecaver J."/>
            <person name="Long T.M."/>
            <person name="Aerts A.L."/>
            <person name="Barry K."/>
            <person name="Choi C."/>
            <person name="Clum A."/>
            <person name="Coughlan A.Y."/>
            <person name="Deshpande S."/>
            <person name="Douglass A.P."/>
            <person name="Hanson S.J."/>
            <person name="Klenk H.-P."/>
            <person name="Labutti K."/>
            <person name="Lapidus A."/>
            <person name="Lindquist E."/>
            <person name="Lipzen A."/>
            <person name="Meier-Kolthoff J.P."/>
            <person name="Ohm R.A."/>
            <person name="Otillar R.P."/>
            <person name="Pangilinan J."/>
            <person name="Peng Y."/>
            <person name="Rokas A."/>
            <person name="Rosa C.A."/>
            <person name="Scheuner C."/>
            <person name="Sibirny A.A."/>
            <person name="Slot J.C."/>
            <person name="Stielow J.B."/>
            <person name="Sun H."/>
            <person name="Kurtzman C.P."/>
            <person name="Blackwell M."/>
            <person name="Grigoriev I.V."/>
            <person name="Jeffries T.W."/>
        </authorList>
    </citation>
    <scope>NUCLEOTIDE SEQUENCE [LARGE SCALE GENOMIC DNA]</scope>
    <source>
        <strain evidence="2">NRRL Y-12698</strain>
    </source>
</reference>
<evidence type="ECO:0000313" key="1">
    <source>
        <dbReference type="EMBL" id="ODQ81214.1"/>
    </source>
</evidence>
<organism evidence="1 2">
    <name type="scientific">Babjeviella inositovora NRRL Y-12698</name>
    <dbReference type="NCBI Taxonomy" id="984486"/>
    <lineage>
        <taxon>Eukaryota</taxon>
        <taxon>Fungi</taxon>
        <taxon>Dikarya</taxon>
        <taxon>Ascomycota</taxon>
        <taxon>Saccharomycotina</taxon>
        <taxon>Pichiomycetes</taxon>
        <taxon>Serinales incertae sedis</taxon>
        <taxon>Babjeviella</taxon>
    </lineage>
</organism>
<dbReference type="EMBL" id="KV454428">
    <property type="protein sequence ID" value="ODQ81214.1"/>
    <property type="molecule type" value="Genomic_DNA"/>
</dbReference>
<dbReference type="AlphaFoldDB" id="A0A1E3QUG3"/>
<name>A0A1E3QUG3_9ASCO</name>
<sequence length="57" mass="6399">MVLSTRGKDQLCTSSCIANSLYFKTVMLCINCRFPSRVTCDMVCKDLPTLLSITYNV</sequence>
<dbReference type="GeneID" id="30144795"/>
<gene>
    <name evidence="1" type="ORF">BABINDRAFT_121290</name>
</gene>
<dbReference type="RefSeq" id="XP_018986542.1">
    <property type="nucleotide sequence ID" value="XM_019126941.1"/>
</dbReference>
<proteinExistence type="predicted"/>
<keyword evidence="2" id="KW-1185">Reference proteome</keyword>
<accession>A0A1E3QUG3</accession>